<feature type="region of interest" description="Disordered" evidence="1">
    <location>
        <begin position="311"/>
        <end position="393"/>
    </location>
</feature>
<name>A0A0F9V742_9ZZZZ</name>
<feature type="compositionally biased region" description="Pro residues" evidence="1">
    <location>
        <begin position="341"/>
        <end position="355"/>
    </location>
</feature>
<comment type="caution">
    <text evidence="4">The sequence shown here is derived from an EMBL/GenBank/DDBJ whole genome shotgun (WGS) entry which is preliminary data.</text>
</comment>
<dbReference type="InterPro" id="IPR006528">
    <property type="entry name" value="Phage_head_morphogenesis_dom"/>
</dbReference>
<dbReference type="EMBL" id="LAZR01000649">
    <property type="protein sequence ID" value="KKN61698.1"/>
    <property type="molecule type" value="Genomic_DNA"/>
</dbReference>
<evidence type="ECO:0000259" key="2">
    <source>
        <dbReference type="Pfam" id="PF00454"/>
    </source>
</evidence>
<dbReference type="Pfam" id="PF00454">
    <property type="entry name" value="PI3_PI4_kinase"/>
    <property type="match status" value="1"/>
</dbReference>
<dbReference type="InterPro" id="IPR000403">
    <property type="entry name" value="PI3/4_kinase_cat_dom"/>
</dbReference>
<dbReference type="AlphaFoldDB" id="A0A0F9V742"/>
<feature type="compositionally biased region" description="Low complexity" evidence="1">
    <location>
        <begin position="329"/>
        <end position="338"/>
    </location>
</feature>
<evidence type="ECO:0000313" key="4">
    <source>
        <dbReference type="EMBL" id="KKN61698.1"/>
    </source>
</evidence>
<gene>
    <name evidence="4" type="ORF">LCGC14_0519140</name>
</gene>
<protein>
    <recommendedName>
        <fullName evidence="5">Phage head morphogenesis domain-containing protein</fullName>
    </recommendedName>
</protein>
<sequence length="632" mass="70429">MILAAIAKAKFVDVDAPSADWRLVHRQSDAMVPAVRSVFERAVRAVSLATPWDDVEERLASGNLEIERLIPWDSVGVDALMNPLTNLFQMTFARTGQLAARQLQPLIGKRATRLIFKQVGAVFEVGHPRASRWAGGNAAELVVEVTEQTKLGIRAAVVDGFEIGIPPRVLARDLKQIVGLNSRLARAVVKRRGDLIAAGLSAERVTRLVDRYAARLLRYRTQNIARTETIRASVEGQLEAWQQNRDARIISRQLVKEWIVTPDDRLCPICAPLANVQADVDGLFDTAVGRRRGPPAHPSCRCAIGLANPRAQIAPPAPRPPPRPRPRRVVSPARVRLPFTRPGPPVIGPAPPPAVPSGRAPRPARGRVVRGVPEKSPLRSGAKTSDVPLVGGDNINETRKVGLRTATGKTDTVIFKPEAGERFRGTRRSITNEKFRLARREDLAWKVDRALGTNNVPQTVWRNLDGEPGSLQRWVPNTTPQIAWQGRALTVEERYKMVVLDVAIGNTDRHRKNWMRITRGAKRGTAVAIDHGYSFPFGTPRDPGGFREFRSRPAAGVSLTEKMPEGMRRTLLKNLQETNWEDLMGGLDARERSAMRWRLKWLEQRLQRNDFDVVFRDYNGRLGGWRAGVPRE</sequence>
<dbReference type="Pfam" id="PF04233">
    <property type="entry name" value="Phage_Mu_F"/>
    <property type="match status" value="1"/>
</dbReference>
<organism evidence="4">
    <name type="scientific">marine sediment metagenome</name>
    <dbReference type="NCBI Taxonomy" id="412755"/>
    <lineage>
        <taxon>unclassified sequences</taxon>
        <taxon>metagenomes</taxon>
        <taxon>ecological metagenomes</taxon>
    </lineage>
</organism>
<evidence type="ECO:0000256" key="1">
    <source>
        <dbReference type="SAM" id="MobiDB-lite"/>
    </source>
</evidence>
<evidence type="ECO:0000259" key="3">
    <source>
        <dbReference type="Pfam" id="PF04233"/>
    </source>
</evidence>
<dbReference type="Gene3D" id="1.10.1070.20">
    <property type="match status" value="1"/>
</dbReference>
<feature type="domain" description="Phage head morphogenesis" evidence="3">
    <location>
        <begin position="196"/>
        <end position="304"/>
    </location>
</feature>
<proteinExistence type="predicted"/>
<accession>A0A0F9V742</accession>
<reference evidence="4" key="1">
    <citation type="journal article" date="2015" name="Nature">
        <title>Complex archaea that bridge the gap between prokaryotes and eukaryotes.</title>
        <authorList>
            <person name="Spang A."/>
            <person name="Saw J.H."/>
            <person name="Jorgensen S.L."/>
            <person name="Zaremba-Niedzwiedzka K."/>
            <person name="Martijn J."/>
            <person name="Lind A.E."/>
            <person name="van Eijk R."/>
            <person name="Schleper C."/>
            <person name="Guy L."/>
            <person name="Ettema T.J."/>
        </authorList>
    </citation>
    <scope>NUCLEOTIDE SEQUENCE</scope>
</reference>
<evidence type="ECO:0008006" key="5">
    <source>
        <dbReference type="Google" id="ProtNLM"/>
    </source>
</evidence>
<feature type="domain" description="PI3K/PI4K catalytic" evidence="2">
    <location>
        <begin position="468"/>
        <end position="540"/>
    </location>
</feature>